<dbReference type="GO" id="GO:0007160">
    <property type="term" value="P:cell-matrix adhesion"/>
    <property type="evidence" value="ECO:0007669"/>
    <property type="project" value="TreeGrafter"/>
</dbReference>
<evidence type="ECO:0000256" key="10">
    <source>
        <dbReference type="SAM" id="MobiDB-lite"/>
    </source>
</evidence>
<keyword evidence="4 9" id="KW-0401">Integrin</keyword>
<accession>A0A158QFJ3</accession>
<dbReference type="PANTHER" id="PTHR23220">
    <property type="entry name" value="INTEGRIN ALPHA"/>
    <property type="match status" value="1"/>
</dbReference>
<feature type="region of interest" description="Disordered" evidence="10">
    <location>
        <begin position="1279"/>
        <end position="1341"/>
    </location>
</feature>
<dbReference type="InterPro" id="IPR018184">
    <property type="entry name" value="Integrin_alpha_C_CS"/>
</dbReference>
<dbReference type="GO" id="GO:0008305">
    <property type="term" value="C:integrin complex"/>
    <property type="evidence" value="ECO:0007669"/>
    <property type="project" value="InterPro"/>
</dbReference>
<dbReference type="Gene3D" id="2.130.10.130">
    <property type="entry name" value="Integrin alpha, N-terminal"/>
    <property type="match status" value="1"/>
</dbReference>
<evidence type="ECO:0000256" key="3">
    <source>
        <dbReference type="ARBA" id="ARBA00022889"/>
    </source>
</evidence>
<dbReference type="InterPro" id="IPR000413">
    <property type="entry name" value="Integrin_alpha"/>
</dbReference>
<evidence type="ECO:0000256" key="1">
    <source>
        <dbReference type="ARBA" id="ARBA00004479"/>
    </source>
</evidence>
<comment type="subcellular location">
    <subcellularLocation>
        <location evidence="1 9">Membrane</location>
        <topology evidence="1 9">Single-pass type I membrane protein</topology>
    </subcellularLocation>
</comment>
<keyword evidence="6 9" id="KW-0675">Receptor</keyword>
<dbReference type="GO" id="GO:0007229">
    <property type="term" value="P:integrin-mediated signaling pathway"/>
    <property type="evidence" value="ECO:0007669"/>
    <property type="project" value="UniProtKB-KW"/>
</dbReference>
<keyword evidence="9" id="KW-0812">Transmembrane</keyword>
<dbReference type="InterPro" id="IPR013519">
    <property type="entry name" value="Int_alpha_beta-p"/>
</dbReference>
<keyword evidence="3 9" id="KW-0130">Cell adhesion</keyword>
<evidence type="ECO:0000256" key="7">
    <source>
        <dbReference type="ARBA" id="ARBA00023180"/>
    </source>
</evidence>
<dbReference type="PRINTS" id="PR01185">
    <property type="entry name" value="INTEGRINA"/>
</dbReference>
<evidence type="ECO:0000313" key="12">
    <source>
        <dbReference type="Proteomes" id="UP000274504"/>
    </source>
</evidence>
<feature type="compositionally biased region" description="Polar residues" evidence="10">
    <location>
        <begin position="1321"/>
        <end position="1334"/>
    </location>
</feature>
<feature type="compositionally biased region" description="Basic and acidic residues" evidence="10">
    <location>
        <begin position="1279"/>
        <end position="1291"/>
    </location>
</feature>
<feature type="transmembrane region" description="Helical" evidence="9">
    <location>
        <begin position="1176"/>
        <end position="1205"/>
    </location>
</feature>
<evidence type="ECO:0000256" key="8">
    <source>
        <dbReference type="PROSITE-ProRule" id="PRU00803"/>
    </source>
</evidence>
<dbReference type="InterPro" id="IPR028994">
    <property type="entry name" value="Integrin_alpha_N"/>
</dbReference>
<reference evidence="11 12" key="2">
    <citation type="submission" date="2018-11" db="EMBL/GenBank/DDBJ databases">
        <authorList>
            <consortium name="Pathogen Informatics"/>
        </authorList>
    </citation>
    <scope>NUCLEOTIDE SEQUENCE [LARGE SCALE GENOMIC DNA]</scope>
</reference>
<dbReference type="SMART" id="SM00191">
    <property type="entry name" value="Int_alpha"/>
    <property type="match status" value="2"/>
</dbReference>
<dbReference type="PANTHER" id="PTHR23220:SF83">
    <property type="entry name" value="INTEGRIN ALPHA-PS3-RELATED"/>
    <property type="match status" value="1"/>
</dbReference>
<keyword evidence="9" id="KW-0732">Signal</keyword>
<comment type="similarity">
    <text evidence="2 9">Belongs to the integrin alpha chain family.</text>
</comment>
<organism evidence="13">
    <name type="scientific">Hymenolepis diminuta</name>
    <name type="common">Rat tapeworm</name>
    <dbReference type="NCBI Taxonomy" id="6216"/>
    <lineage>
        <taxon>Eukaryota</taxon>
        <taxon>Metazoa</taxon>
        <taxon>Spiralia</taxon>
        <taxon>Lophotrochozoa</taxon>
        <taxon>Platyhelminthes</taxon>
        <taxon>Cestoda</taxon>
        <taxon>Eucestoda</taxon>
        <taxon>Cyclophyllidea</taxon>
        <taxon>Hymenolepididae</taxon>
        <taxon>Hymenolepis</taxon>
    </lineage>
</organism>
<name>A0A158QFJ3_HYMDI</name>
<evidence type="ECO:0000256" key="4">
    <source>
        <dbReference type="ARBA" id="ARBA00023037"/>
    </source>
</evidence>
<evidence type="ECO:0000256" key="6">
    <source>
        <dbReference type="ARBA" id="ARBA00023170"/>
    </source>
</evidence>
<dbReference type="Proteomes" id="UP000274504">
    <property type="component" value="Unassembled WGS sequence"/>
</dbReference>
<protein>
    <submittedName>
        <fullName evidence="13">Integrin_alpha2 domain-containing protein</fullName>
    </submittedName>
</protein>
<dbReference type="PROSITE" id="PS00242">
    <property type="entry name" value="INTEGRIN_ALPHA"/>
    <property type="match status" value="1"/>
</dbReference>
<evidence type="ECO:0000313" key="13">
    <source>
        <dbReference type="WBParaSite" id="HDID_0000895301-mRNA-1"/>
    </source>
</evidence>
<evidence type="ECO:0000256" key="9">
    <source>
        <dbReference type="RuleBase" id="RU003762"/>
    </source>
</evidence>
<dbReference type="Gene3D" id="1.20.5.930">
    <property type="entry name" value="Bicelle-embedded integrin alpha(iib) transmembrane segment"/>
    <property type="match status" value="1"/>
</dbReference>
<sequence>MHSPDALFVILLICLLSSDLSTALQNDSTHRLEVKSSVDLAAEWDEQNARLWDPQIGSSVQPDHLIFRHYPLPQFNLDSLKSSRRQFDASFSWSSVSLLSLSQYNLSYILLGGSWSKHVDTPYPREDGIVQLCNFTLSESGQLEFRFPCRDLSEGLKHTSYLGATSASLQINPSMGLLAYCDPLWRDESHFPAGRCYLQLLHNKNIRPRHELASFCKVGGKVTEPCMTGFSIDLLTKGGANTSFVDFLKSIHVIVGQPLAKGFGQAEILADPFYYPRTYTAYRPETLQITLPESYFGYSVAGEYISVVGHSFKTSNSNDVSQLVQLFKIGHLEGALTASGVEFDWQGQVDKSDSFTGFGTSMVNVKNLGGQEAVIVGAPYAAKGGRVYLYCIPNNLAVEDNERQYVPTQNYKDFISAPEENGAFGYSLTALGDIDGDGREAIAIGSPNLRDKEKSGRVYIVRIQPNCTFDRWPVQVIQGPDKAAYFGSVLPRMGMDLDFNNWPDLALPVPYCTSCSPMIYVSRPQYHAVCRFYQPNWLNSVRIRRNIPIPIKLKVRLVPSKRTDEKNILQLLQSANVKVIDLIHQIIPDLWAKEVTEQRVRLSSFHSVKLNPYNNVLSLKFDLLPQMDVEDIPSLGQPDGAIRIQYRFNIPCPRNAKPIGNTNICSNGVWVNRPRIDWSKCNFQLRLTKFVCLPKGRCESDVSLRITDEKSEKSVESESIAPTEETVLIYGDKEGAFSKLSLDIFNKGPTFAGGVWINMVFYGNLRFSALEVERRVGNNGSTVFKPFTCSHPQNNDSWVACNLGRLEFDAATASEPAKRVRLTTFFATTINTDYSLPSYVNISVSSQTYDPQAQKNFVIWSYRLQHAPKYLITPGAHAPSSVIDNRTAPVIIGPSFHHRILVDEMGPRIQHTFRLEYMGPTKNLENVTIRLYVPVKLKDKPKPLVYLFNEVRAPLANGVDMEWISLRPEVKLTGASDDVNDAIRCWYNDESLINPNGWIGIDLSSYCAMNLYSKLKRPQFQFKDRAVRRYRRELSHSFEANITDPMEWDYMGNYTSSLDAAAGRFNRKNIYRKVSFRRIPKEVIQCGRKGHKFGKPDCVEISCQLNNLHQKRPVQVTITGWLYAPTFFQYSTSDVEIVTSLTVDQGAVPKGILRSSEPAGVFHMPQVFYFTKIKQAIFYLIPVWPIVVGLVLGILLLTLLILLLYRFGFFRRRKHKLAVSGRRRWHENLDNEASKRDADKTDGIDGDLDAFSSIRYAEEARKRRLRLRKHPEVVSILHPDEIQKETEDRGQDNPTVEMEPPTIHEEDDNLDAIGPVPPKQQRAQEAVTSKTAPDTTKAARD</sequence>
<dbReference type="GO" id="GO:0098609">
    <property type="term" value="P:cell-cell adhesion"/>
    <property type="evidence" value="ECO:0007669"/>
    <property type="project" value="TreeGrafter"/>
</dbReference>
<dbReference type="WBParaSite" id="HDID_0000895301-mRNA-1">
    <property type="protein sequence ID" value="HDID_0000895301-mRNA-1"/>
    <property type="gene ID" value="HDID_0000895301"/>
</dbReference>
<feature type="chain" id="PRO_5043073659" evidence="9">
    <location>
        <begin position="24"/>
        <end position="1341"/>
    </location>
</feature>
<evidence type="ECO:0000256" key="2">
    <source>
        <dbReference type="ARBA" id="ARBA00008054"/>
    </source>
</evidence>
<keyword evidence="9" id="KW-1133">Transmembrane helix</keyword>
<dbReference type="GO" id="GO:0009897">
    <property type="term" value="C:external side of plasma membrane"/>
    <property type="evidence" value="ECO:0007669"/>
    <property type="project" value="TreeGrafter"/>
</dbReference>
<keyword evidence="7" id="KW-0325">Glycoprotein</keyword>
<dbReference type="Gene3D" id="2.60.40.1530">
    <property type="entry name" value="ntegrin, alpha v. Chain A, domain 4"/>
    <property type="match status" value="1"/>
</dbReference>
<proteinExistence type="inferred from homology"/>
<feature type="signal peptide" evidence="9">
    <location>
        <begin position="1"/>
        <end position="23"/>
    </location>
</feature>
<dbReference type="PROSITE" id="PS51470">
    <property type="entry name" value="FG_GAP"/>
    <property type="match status" value="1"/>
</dbReference>
<dbReference type="GO" id="GO:0033627">
    <property type="term" value="P:cell adhesion mediated by integrin"/>
    <property type="evidence" value="ECO:0007669"/>
    <property type="project" value="TreeGrafter"/>
</dbReference>
<dbReference type="OrthoDB" id="5317514at2759"/>
<dbReference type="GO" id="GO:0005178">
    <property type="term" value="F:integrin binding"/>
    <property type="evidence" value="ECO:0007669"/>
    <property type="project" value="TreeGrafter"/>
</dbReference>
<dbReference type="SUPFAM" id="SSF69179">
    <property type="entry name" value="Integrin domains"/>
    <property type="match status" value="1"/>
</dbReference>
<dbReference type="EMBL" id="UYSG01011176">
    <property type="protein sequence ID" value="VDL61269.1"/>
    <property type="molecule type" value="Genomic_DNA"/>
</dbReference>
<reference evidence="13" key="1">
    <citation type="submission" date="2016-04" db="UniProtKB">
        <authorList>
            <consortium name="WormBaseParasite"/>
        </authorList>
    </citation>
    <scope>IDENTIFICATION</scope>
</reference>
<dbReference type="STRING" id="6216.A0A158QFJ3"/>
<evidence type="ECO:0000256" key="5">
    <source>
        <dbReference type="ARBA" id="ARBA00023136"/>
    </source>
</evidence>
<dbReference type="InterPro" id="IPR032695">
    <property type="entry name" value="Integrin_dom_sf"/>
</dbReference>
<feature type="repeat" description="FG-GAP" evidence="8">
    <location>
        <begin position="410"/>
        <end position="470"/>
    </location>
</feature>
<dbReference type="SUPFAM" id="SSF69318">
    <property type="entry name" value="Integrin alpha N-terminal domain"/>
    <property type="match status" value="1"/>
</dbReference>
<evidence type="ECO:0000313" key="11">
    <source>
        <dbReference type="EMBL" id="VDL61269.1"/>
    </source>
</evidence>
<keyword evidence="5 9" id="KW-0472">Membrane</keyword>
<gene>
    <name evidence="11" type="ORF">HDID_LOCUS8951</name>
</gene>